<gene>
    <name evidence="2" type="ORF">URODEC1_LOCUS62836</name>
</gene>
<dbReference type="SUPFAM" id="SSF52058">
    <property type="entry name" value="L domain-like"/>
    <property type="match status" value="1"/>
</dbReference>
<protein>
    <recommendedName>
        <fullName evidence="1">At1g61320/AtMIF1 LRR domain-containing protein</fullName>
    </recommendedName>
</protein>
<evidence type="ECO:0000259" key="1">
    <source>
        <dbReference type="Pfam" id="PF23622"/>
    </source>
</evidence>
<evidence type="ECO:0000313" key="3">
    <source>
        <dbReference type="Proteomes" id="UP001497457"/>
    </source>
</evidence>
<name>A0ABC9BA19_9POAL</name>
<reference evidence="2" key="1">
    <citation type="submission" date="2024-10" db="EMBL/GenBank/DDBJ databases">
        <authorList>
            <person name="Ryan C."/>
        </authorList>
    </citation>
    <scope>NUCLEOTIDE SEQUENCE [LARGE SCALE GENOMIC DNA]</scope>
</reference>
<dbReference type="AlphaFoldDB" id="A0ABC9BA19"/>
<dbReference type="PANTHER" id="PTHR34145">
    <property type="entry name" value="OS02G0105600 PROTEIN"/>
    <property type="match status" value="1"/>
</dbReference>
<dbReference type="PANTHER" id="PTHR34145:SF49">
    <property type="entry name" value="FBD DOMAIN-CONTAINING PROTEIN"/>
    <property type="match status" value="1"/>
</dbReference>
<sequence>MGLLALQRLMSLRRDRQRPRRQIRARNESIASVNTGKGSLCQYVDDDSRPGKIMTCTSPDLPEVHRHNCDDEDVWRHIHSLMPLRDAARAACLSRAFLRSWRCRPNLTLSRDAILSEEYEPGVNVSHIIDRILRNHSGTGLKILKLQLYLITNHCLDSWLQVAVTPMIEELAVVPYSNFKKKYQFPCSVLSNGNGNSIRHLELGFCAFHPTAECGPLRNLTSLSLRFVHVTGDELECFLSNSLALERLDLSNCSKIICLKIPCVLQKFSCLGVIGCWRLRVIECKAPNLSSLRFDENVKLSLREPLKMKSINMIRSEAVCYARTDLPSIMPNLESLGLCSSNEVNTPMLPSNLLYLKHLTIMFASGDSFSPSYDYLSLVSFLDAAPSLETLILDVCEQRMEHESVFGGCLDLRQIPEHRHCCLRNVKMTGFNSAKSLVELTCYVVKNAVSLECLTLDTLHGLRCSGEEDSRRRMGCCPKSNSILREATRAVAAIRMYIEDKVPSTVKLTVLEPCTLCHKLPLCHNV</sequence>
<organism evidence="2 3">
    <name type="scientific">Urochloa decumbens</name>
    <dbReference type="NCBI Taxonomy" id="240449"/>
    <lineage>
        <taxon>Eukaryota</taxon>
        <taxon>Viridiplantae</taxon>
        <taxon>Streptophyta</taxon>
        <taxon>Embryophyta</taxon>
        <taxon>Tracheophyta</taxon>
        <taxon>Spermatophyta</taxon>
        <taxon>Magnoliopsida</taxon>
        <taxon>Liliopsida</taxon>
        <taxon>Poales</taxon>
        <taxon>Poaceae</taxon>
        <taxon>PACMAD clade</taxon>
        <taxon>Panicoideae</taxon>
        <taxon>Panicodae</taxon>
        <taxon>Paniceae</taxon>
        <taxon>Melinidinae</taxon>
        <taxon>Urochloa</taxon>
    </lineage>
</organism>
<dbReference type="Proteomes" id="UP001497457">
    <property type="component" value="Chromosome 25rd"/>
</dbReference>
<accession>A0ABC9BA19</accession>
<keyword evidence="3" id="KW-1185">Reference proteome</keyword>
<dbReference type="Gene3D" id="3.80.10.10">
    <property type="entry name" value="Ribonuclease Inhibitor"/>
    <property type="match status" value="1"/>
</dbReference>
<dbReference type="EMBL" id="OZ075135">
    <property type="protein sequence ID" value="CAL4996300.1"/>
    <property type="molecule type" value="Genomic_DNA"/>
</dbReference>
<dbReference type="InterPro" id="IPR053772">
    <property type="entry name" value="At1g61320/At1g61330-like"/>
</dbReference>
<proteinExistence type="predicted"/>
<dbReference type="InterPro" id="IPR055357">
    <property type="entry name" value="LRR_At1g61320_AtMIF1"/>
</dbReference>
<evidence type="ECO:0000313" key="2">
    <source>
        <dbReference type="EMBL" id="CAL4996300.1"/>
    </source>
</evidence>
<feature type="domain" description="At1g61320/AtMIF1 LRR" evidence="1">
    <location>
        <begin position="132"/>
        <end position="515"/>
    </location>
</feature>
<dbReference type="Pfam" id="PF23622">
    <property type="entry name" value="LRR_At1g61320_AtMIF1"/>
    <property type="match status" value="1"/>
</dbReference>
<dbReference type="InterPro" id="IPR032675">
    <property type="entry name" value="LRR_dom_sf"/>
</dbReference>